<proteinExistence type="inferred from homology"/>
<evidence type="ECO:0000313" key="10">
    <source>
        <dbReference type="Proteomes" id="UP001597094"/>
    </source>
</evidence>
<keyword evidence="3" id="KW-0813">Transport</keyword>
<dbReference type="PANTHER" id="PTHR32063:SF24">
    <property type="entry name" value="CATION EFFLUX SYSTEM (ACRB_ACRD_ACRF FAMILY)"/>
    <property type="match status" value="1"/>
</dbReference>
<evidence type="ECO:0000256" key="3">
    <source>
        <dbReference type="ARBA" id="ARBA00022448"/>
    </source>
</evidence>
<evidence type="ECO:0000313" key="9">
    <source>
        <dbReference type="EMBL" id="MFD1187053.1"/>
    </source>
</evidence>
<dbReference type="RefSeq" id="WP_377528123.1">
    <property type="nucleotide sequence ID" value="NZ_JBHTLD010000111.1"/>
</dbReference>
<evidence type="ECO:0000256" key="1">
    <source>
        <dbReference type="ARBA" id="ARBA00004651"/>
    </source>
</evidence>
<gene>
    <name evidence="9" type="ORF">ACFQ2O_12635</name>
</gene>
<dbReference type="SUPFAM" id="SSF82866">
    <property type="entry name" value="Multidrug efflux transporter AcrB transmembrane domain"/>
    <property type="match status" value="2"/>
</dbReference>
<dbReference type="Gene3D" id="3.30.70.1430">
    <property type="entry name" value="Multidrug efflux transporter AcrB pore domain"/>
    <property type="match status" value="2"/>
</dbReference>
<reference evidence="10" key="1">
    <citation type="journal article" date="2019" name="Int. J. Syst. Evol. Microbiol.">
        <title>The Global Catalogue of Microorganisms (GCM) 10K type strain sequencing project: providing services to taxonomists for standard genome sequencing and annotation.</title>
        <authorList>
            <consortium name="The Broad Institute Genomics Platform"/>
            <consortium name="The Broad Institute Genome Sequencing Center for Infectious Disease"/>
            <person name="Wu L."/>
            <person name="Ma J."/>
        </authorList>
    </citation>
    <scope>NUCLEOTIDE SEQUENCE [LARGE SCALE GENOMIC DNA]</scope>
    <source>
        <strain evidence="10">JCM 31319</strain>
    </source>
</reference>
<keyword evidence="7 8" id="KW-0472">Membrane</keyword>
<comment type="caution">
    <text evidence="9">The sequence shown here is derived from an EMBL/GenBank/DDBJ whole genome shotgun (WGS) entry which is preliminary data.</text>
</comment>
<feature type="transmembrane region" description="Helical" evidence="8">
    <location>
        <begin position="339"/>
        <end position="358"/>
    </location>
</feature>
<dbReference type="PRINTS" id="PR00702">
    <property type="entry name" value="ACRIFLAVINRP"/>
</dbReference>
<organism evidence="9 10">
    <name type="scientific">Pontibacter rugosus</name>
    <dbReference type="NCBI Taxonomy" id="1745966"/>
    <lineage>
        <taxon>Bacteria</taxon>
        <taxon>Pseudomonadati</taxon>
        <taxon>Bacteroidota</taxon>
        <taxon>Cytophagia</taxon>
        <taxon>Cytophagales</taxon>
        <taxon>Hymenobacteraceae</taxon>
        <taxon>Pontibacter</taxon>
    </lineage>
</organism>
<dbReference type="Gene3D" id="3.30.70.1320">
    <property type="entry name" value="Multidrug efflux transporter AcrB pore domain like"/>
    <property type="match status" value="1"/>
</dbReference>
<dbReference type="InterPro" id="IPR004763">
    <property type="entry name" value="CusA-like"/>
</dbReference>
<dbReference type="NCBIfam" id="TIGR00914">
    <property type="entry name" value="2A0601"/>
    <property type="match status" value="1"/>
</dbReference>
<evidence type="ECO:0000256" key="6">
    <source>
        <dbReference type="ARBA" id="ARBA00022989"/>
    </source>
</evidence>
<dbReference type="Gene3D" id="3.30.2090.10">
    <property type="entry name" value="Multidrug efflux transporter AcrB TolC docking domain, DN and DC subdomains"/>
    <property type="match status" value="2"/>
</dbReference>
<name>A0ABW3SQT9_9BACT</name>
<feature type="transmembrane region" description="Helical" evidence="8">
    <location>
        <begin position="885"/>
        <end position="904"/>
    </location>
</feature>
<feature type="transmembrane region" description="Helical" evidence="8">
    <location>
        <begin position="447"/>
        <end position="468"/>
    </location>
</feature>
<feature type="transmembrane region" description="Helical" evidence="8">
    <location>
        <begin position="365"/>
        <end position="385"/>
    </location>
</feature>
<dbReference type="EMBL" id="JBHTLD010000111">
    <property type="protein sequence ID" value="MFD1187053.1"/>
    <property type="molecule type" value="Genomic_DNA"/>
</dbReference>
<evidence type="ECO:0000256" key="7">
    <source>
        <dbReference type="ARBA" id="ARBA00023136"/>
    </source>
</evidence>
<sequence length="1474" mass="162432">MINSIIAFSIRNKLTIGLMIAAWIGAGVWAMSTVSLGSVPDITNNQVQVITTSENLSTEDIEQFVTYPVELTMANLPGVEEMRSVSRFGLSVVTIVFDEDMGTYLPRQLVQEKLSEVEIPEQFGSPSMGPISTGLGEIYQYVIEPQPGYDSVYTPSELRTIQDWIVARQMALVPGVVEVNAFGGNIKQYEVALSPGKLNSMNVSISEVFEALEKNNVNTGGAYIERNNMANFIRGEGLVRSLDDIRNIVVRNENGTPILIRDVADAVQFGSQVRYGAFTQDGREAVGGIVLMLRGESPDKVITAVKERMAEVQKSLPEGLVIKPFIDQSNLIARTTSTVSKNLTEGALIVVFVLVLLLGSFRGGLITASVIPLALLFAFILMRIFNVSANLMSLGAIDFGIIVDGAVIIVEGTIHLIEKKVREGKVNFGQREMDEIAYDSGSTMMNAAFFGQIIILIVFAPILFLTGVEGKMFQPMAYTFGFAVLGAIILCLTYVPMVSALFLKPSHGKKNLLSWIENKTEHISNKLMGGINRGYLPLLRKSLNHKVVVLVAAIVLLVGAVFTFSRMGGEFIPSLDEGDIAMQALMRPGSSLSESIEQSKKIENIVLKNFPEVKTMVARIGVSAIPTDPMPMDILDSYIILEKDMDKWESADSKEELIEKIKEKLSVLPGINYVFSQPVELRFNELISGVREDVAVKLYGEDLNVLASKGQQMAQIIQTVPGVGDVNLEAISGLPQMTVRFDRRKIAQYGLDIEKLNNYISTAFAGGVAGVVFEGERRFDIAVRLSEENRRSIEDLRNLYVDLPNGNQVPLQQVADISYQPGPMQISRDNTSRRINVGVNVRGRDVESMVSEIQQKLDAQLNLPPGYYVTYGGSFENLQRAKARLQVVVPIALALIFVLLYFALKSLAQSIMIYMAVPLAAIGGIFALALRDMPFSISAGVGFIVLFGVAVLNGLVLVSRFNSLKEEGITDLRQRIFIGTEERLRPILLTATAAIMGFIPMAFSASAGAEVQRPLATVVIGGLITATLLTLVVVPILYFFVESRVGKSGGKGNIAMAPSLILPVVIGAGLFFSPDAATAQDTKALPDNFPAITMEEAVQRAVANYPSISAAKLGIKNQQALRNTAWDLGSTQVFTGKEEVGNGTENGVYNRIGIQQQNMEVFSIAPKLKLQQKQVNLARSELNLTSLEVAREVRIAWSNTYAARSQYLLYQRLDSIFSEFTRAAEVRYETEAISRLEYLAATNQARQITVQQEQAFRDYQAALRQLNQWLMSETPFTATLTEPEQLTAPLPGIADTLSQHPLLDYSRQQVEVAQARQRVAKAAYLPSLSGQYADQKIAGQSGFYSYQIGINFPLLPFAERGRAQSARIEREIAEQNLRRTQLELQAGYGSLLEEYRKWLNSWQYYQQEALPLAVQQRNGAIIAYREGAIDYIGFLQIIRDAVQVEFNAQEALGNYLDSKARLIYFLQSPNQQNN</sequence>
<evidence type="ECO:0000256" key="2">
    <source>
        <dbReference type="ARBA" id="ARBA00010942"/>
    </source>
</evidence>
<evidence type="ECO:0000256" key="4">
    <source>
        <dbReference type="ARBA" id="ARBA00022475"/>
    </source>
</evidence>
<evidence type="ECO:0000256" key="5">
    <source>
        <dbReference type="ARBA" id="ARBA00022692"/>
    </source>
</evidence>
<dbReference type="Gene3D" id="1.20.1600.10">
    <property type="entry name" value="Outer membrane efflux proteins (OEP)"/>
    <property type="match status" value="1"/>
</dbReference>
<dbReference type="SUPFAM" id="SSF82693">
    <property type="entry name" value="Multidrug efflux transporter AcrB pore domain, PN1, PN2, PC1 and PC2 subdomains"/>
    <property type="match status" value="2"/>
</dbReference>
<keyword evidence="4" id="KW-1003">Cell membrane</keyword>
<feature type="transmembrane region" description="Helical" evidence="8">
    <location>
        <begin position="936"/>
        <end position="958"/>
    </location>
</feature>
<keyword evidence="5 8" id="KW-0812">Transmembrane</keyword>
<dbReference type="Gene3D" id="3.30.70.1440">
    <property type="entry name" value="Multidrug efflux transporter AcrB pore domain"/>
    <property type="match status" value="1"/>
</dbReference>
<keyword evidence="6 8" id="KW-1133">Transmembrane helix</keyword>
<comment type="similarity">
    <text evidence="2">Belongs to the resistance-nodulation-cell division (RND) (TC 2.A.6) family.</text>
</comment>
<protein>
    <submittedName>
        <fullName evidence="9">CusA/CzcA family heavy metal efflux RND transporter</fullName>
    </submittedName>
</protein>
<feature type="transmembrane region" description="Helical" evidence="8">
    <location>
        <begin position="480"/>
        <end position="503"/>
    </location>
</feature>
<feature type="transmembrane region" description="Helical" evidence="8">
    <location>
        <begin position="1053"/>
        <end position="1072"/>
    </location>
</feature>
<feature type="transmembrane region" description="Helical" evidence="8">
    <location>
        <begin position="547"/>
        <end position="565"/>
    </location>
</feature>
<dbReference type="SUPFAM" id="SSF56954">
    <property type="entry name" value="Outer membrane efflux proteins (OEP)"/>
    <property type="match status" value="1"/>
</dbReference>
<dbReference type="InterPro" id="IPR001036">
    <property type="entry name" value="Acrflvin-R"/>
</dbReference>
<keyword evidence="10" id="KW-1185">Reference proteome</keyword>
<dbReference type="Gene3D" id="1.20.1640.10">
    <property type="entry name" value="Multidrug efflux transporter AcrB transmembrane domain"/>
    <property type="match status" value="2"/>
</dbReference>
<evidence type="ECO:0000256" key="8">
    <source>
        <dbReference type="SAM" id="Phobius"/>
    </source>
</evidence>
<dbReference type="PANTHER" id="PTHR32063">
    <property type="match status" value="1"/>
</dbReference>
<feature type="transmembrane region" description="Helical" evidence="8">
    <location>
        <begin position="911"/>
        <end position="930"/>
    </location>
</feature>
<dbReference type="Proteomes" id="UP001597094">
    <property type="component" value="Unassembled WGS sequence"/>
</dbReference>
<dbReference type="SUPFAM" id="SSF82714">
    <property type="entry name" value="Multidrug efflux transporter AcrB TolC docking domain, DN and DC subdomains"/>
    <property type="match status" value="2"/>
</dbReference>
<dbReference type="InterPro" id="IPR027463">
    <property type="entry name" value="AcrB_DN_DC_subdom"/>
</dbReference>
<feature type="transmembrane region" description="Helical" evidence="8">
    <location>
        <begin position="1015"/>
        <end position="1041"/>
    </location>
</feature>
<feature type="transmembrane region" description="Helical" evidence="8">
    <location>
        <begin position="987"/>
        <end position="1009"/>
    </location>
</feature>
<comment type="subcellular location">
    <subcellularLocation>
        <location evidence="1">Cell membrane</location>
        <topology evidence="1">Multi-pass membrane protein</topology>
    </subcellularLocation>
</comment>
<dbReference type="Pfam" id="PF00873">
    <property type="entry name" value="ACR_tran"/>
    <property type="match status" value="1"/>
</dbReference>
<accession>A0ABW3SQT9</accession>